<proteinExistence type="predicted"/>
<protein>
    <submittedName>
        <fullName evidence="2">Uncharacterized protein</fullName>
    </submittedName>
</protein>
<evidence type="ECO:0000313" key="1">
    <source>
        <dbReference type="Proteomes" id="UP000887565"/>
    </source>
</evidence>
<reference evidence="2" key="1">
    <citation type="submission" date="2022-11" db="UniProtKB">
        <authorList>
            <consortium name="WormBaseParasite"/>
        </authorList>
    </citation>
    <scope>IDENTIFICATION</scope>
</reference>
<accession>A0A915HPM2</accession>
<dbReference type="WBParaSite" id="nRc.2.0.1.t03451-RA">
    <property type="protein sequence ID" value="nRc.2.0.1.t03451-RA"/>
    <property type="gene ID" value="nRc.2.0.1.g03451"/>
</dbReference>
<dbReference type="AlphaFoldDB" id="A0A915HPM2"/>
<keyword evidence="1" id="KW-1185">Reference proteome</keyword>
<sequence length="135" mass="14971">MGTSQPIGGLTDASPLGVEETTLATLPLFIRDDGEELELLGELLFALFKIEARRRAAVSTVILSDRRSGRRSAVLLLHDIAVGSIVLLLLSVNDGLILARIAAAVRFYARLEEVLTLIELGQWKKRDYSYQHKRQ</sequence>
<name>A0A915HPM2_ROMCU</name>
<dbReference type="Proteomes" id="UP000887565">
    <property type="component" value="Unplaced"/>
</dbReference>
<evidence type="ECO:0000313" key="2">
    <source>
        <dbReference type="WBParaSite" id="nRc.2.0.1.t03451-RA"/>
    </source>
</evidence>
<organism evidence="1 2">
    <name type="scientific">Romanomermis culicivorax</name>
    <name type="common">Nematode worm</name>
    <dbReference type="NCBI Taxonomy" id="13658"/>
    <lineage>
        <taxon>Eukaryota</taxon>
        <taxon>Metazoa</taxon>
        <taxon>Ecdysozoa</taxon>
        <taxon>Nematoda</taxon>
        <taxon>Enoplea</taxon>
        <taxon>Dorylaimia</taxon>
        <taxon>Mermithida</taxon>
        <taxon>Mermithoidea</taxon>
        <taxon>Mermithidae</taxon>
        <taxon>Romanomermis</taxon>
    </lineage>
</organism>